<evidence type="ECO:0000256" key="1">
    <source>
        <dbReference type="ARBA" id="ARBA00023125"/>
    </source>
</evidence>
<organism evidence="3 4">
    <name type="scientific">Nocardiopsis aegyptia</name>
    <dbReference type="NCBI Taxonomy" id="220378"/>
    <lineage>
        <taxon>Bacteria</taxon>
        <taxon>Bacillati</taxon>
        <taxon>Actinomycetota</taxon>
        <taxon>Actinomycetes</taxon>
        <taxon>Streptosporangiales</taxon>
        <taxon>Nocardiopsidaceae</taxon>
        <taxon>Nocardiopsis</taxon>
    </lineage>
</organism>
<dbReference type="Pfam" id="PF07282">
    <property type="entry name" value="Cas12f1-like_TNB"/>
    <property type="match status" value="1"/>
</dbReference>
<gene>
    <name evidence="3" type="ORF">HNR10_001043</name>
</gene>
<evidence type="ECO:0000313" key="4">
    <source>
        <dbReference type="Proteomes" id="UP000572051"/>
    </source>
</evidence>
<accession>A0A7Z0EJL0</accession>
<proteinExistence type="predicted"/>
<dbReference type="Proteomes" id="UP000572051">
    <property type="component" value="Unassembled WGS sequence"/>
</dbReference>
<dbReference type="AlphaFoldDB" id="A0A7Z0EJL0"/>
<feature type="domain" description="Cas12f1-like TNB" evidence="2">
    <location>
        <begin position="185"/>
        <end position="224"/>
    </location>
</feature>
<dbReference type="EMBL" id="JACCFS010000001">
    <property type="protein sequence ID" value="NYJ33162.1"/>
    <property type="molecule type" value="Genomic_DNA"/>
</dbReference>
<name>A0A7Z0EJL0_9ACTN</name>
<protein>
    <submittedName>
        <fullName evidence="3">Transposase</fullName>
    </submittedName>
</protein>
<sequence>MKSFAGAEYGDISRAVWNTALDQRRRAVQRGQRGYDQPFCGYHLQARRLAHAKDEEEWLRAAPSHVLQQTLKDLDRACSDHGTFHVRWRAEHRWKPPFRFPDGSRMGVERLGRTWGRLKLPKLGWVRLRWSRAPQGTIRSATVSHDGAHWFVSLLCEDDQSTPEQHERPDSAVGVDRGVAVAVATSQSCNPCGHHAPDNRESPSVFRCGACGHTAHADVNAAKNTLTLGWASPSG</sequence>
<dbReference type="InterPro" id="IPR010095">
    <property type="entry name" value="Cas12f1-like_TNB"/>
</dbReference>
<evidence type="ECO:0000259" key="2">
    <source>
        <dbReference type="Pfam" id="PF07282"/>
    </source>
</evidence>
<dbReference type="RefSeq" id="WP_179821241.1">
    <property type="nucleotide sequence ID" value="NZ_JACCFS010000001.1"/>
</dbReference>
<keyword evidence="4" id="KW-1185">Reference proteome</keyword>
<comment type="caution">
    <text evidence="3">The sequence shown here is derived from an EMBL/GenBank/DDBJ whole genome shotgun (WGS) entry which is preliminary data.</text>
</comment>
<keyword evidence="1" id="KW-0238">DNA-binding</keyword>
<dbReference type="GO" id="GO:0003677">
    <property type="term" value="F:DNA binding"/>
    <property type="evidence" value="ECO:0007669"/>
    <property type="project" value="UniProtKB-KW"/>
</dbReference>
<reference evidence="3 4" key="1">
    <citation type="submission" date="2020-07" db="EMBL/GenBank/DDBJ databases">
        <title>Sequencing the genomes of 1000 actinobacteria strains.</title>
        <authorList>
            <person name="Klenk H.-P."/>
        </authorList>
    </citation>
    <scope>NUCLEOTIDE SEQUENCE [LARGE SCALE GENOMIC DNA]</scope>
    <source>
        <strain evidence="3 4">DSM 44442</strain>
    </source>
</reference>
<evidence type="ECO:0000313" key="3">
    <source>
        <dbReference type="EMBL" id="NYJ33162.1"/>
    </source>
</evidence>